<accession>A0A1C3XM90</accession>
<protein>
    <submittedName>
        <fullName evidence="2">Transposase</fullName>
    </submittedName>
</protein>
<sequence>MLIGEDVSKRLDVEPAKFPVIVTRRPKYAFKNEDSVIQAPGPDRRLQYVDGQPLYRQEAIYARDQVELDSQLVAQWMGKLGFKLEIVADYIFSEVKKAGRICADETTLPTLAPAPDRRRRPAYGAMPEMMEPLLAAPPDRGVSLRRQPLRRTCGPASQWLSRHPCRLVDTPPIPSWRDPIAE</sequence>
<feature type="domain" description="Transposase IS66 central" evidence="1">
    <location>
        <begin position="47"/>
        <end position="117"/>
    </location>
</feature>
<dbReference type="InterPro" id="IPR052344">
    <property type="entry name" value="Transposase-related"/>
</dbReference>
<dbReference type="InterPro" id="IPR004291">
    <property type="entry name" value="Transposase_IS66_central"/>
</dbReference>
<evidence type="ECO:0000313" key="3">
    <source>
        <dbReference type="Proteomes" id="UP000183174"/>
    </source>
</evidence>
<reference evidence="2 3" key="1">
    <citation type="submission" date="2016-08" db="EMBL/GenBank/DDBJ databases">
        <authorList>
            <person name="Seilhamer J.J."/>
        </authorList>
    </citation>
    <scope>NUCLEOTIDE SEQUENCE [LARGE SCALE GENOMIC DNA]</scope>
    <source>
        <strain evidence="2 3">CCBAU 10071</strain>
    </source>
</reference>
<dbReference type="Pfam" id="PF03050">
    <property type="entry name" value="DDE_Tnp_IS66"/>
    <property type="match status" value="1"/>
</dbReference>
<proteinExistence type="predicted"/>
<name>A0A1C3XM90_9BRAD</name>
<dbReference type="PANTHER" id="PTHR33678:SF1">
    <property type="entry name" value="BLL1576 PROTEIN"/>
    <property type="match status" value="1"/>
</dbReference>
<dbReference type="PANTHER" id="PTHR33678">
    <property type="entry name" value="BLL1576 PROTEIN"/>
    <property type="match status" value="1"/>
</dbReference>
<dbReference type="EMBL" id="FMAE01000061">
    <property type="protein sequence ID" value="SCB53378.1"/>
    <property type="molecule type" value="Genomic_DNA"/>
</dbReference>
<dbReference type="AlphaFoldDB" id="A0A1C3XM90"/>
<organism evidence="2 3">
    <name type="scientific">Bradyrhizobium yuanmingense</name>
    <dbReference type="NCBI Taxonomy" id="108015"/>
    <lineage>
        <taxon>Bacteria</taxon>
        <taxon>Pseudomonadati</taxon>
        <taxon>Pseudomonadota</taxon>
        <taxon>Alphaproteobacteria</taxon>
        <taxon>Hyphomicrobiales</taxon>
        <taxon>Nitrobacteraceae</taxon>
        <taxon>Bradyrhizobium</taxon>
    </lineage>
</organism>
<gene>
    <name evidence="2" type="ORF">GA0061099_10613</name>
</gene>
<dbReference type="Proteomes" id="UP000183174">
    <property type="component" value="Unassembled WGS sequence"/>
</dbReference>
<evidence type="ECO:0000259" key="1">
    <source>
        <dbReference type="Pfam" id="PF03050"/>
    </source>
</evidence>
<evidence type="ECO:0000313" key="2">
    <source>
        <dbReference type="EMBL" id="SCB53378.1"/>
    </source>
</evidence>